<sequence>MTLDTGRSPKWVPAPERGLAIAEAARYSGVTVDTLRYYERAGLMPTAPSRTGGGTRRYHDADLDWIRVITKLRATGMSIGLIRRYAELVGAGEGNEDERLELLESHRADVVAQLETLTENLRLIDRKIDKYRGRVVEGDADRLWSIPRDA</sequence>
<dbReference type="InterPro" id="IPR009061">
    <property type="entry name" value="DNA-bd_dom_put_sf"/>
</dbReference>
<accession>A0A4R1I2V7</accession>
<dbReference type="PANTHER" id="PTHR30204:SF98">
    <property type="entry name" value="HTH-TYPE TRANSCRIPTIONAL REGULATOR ADHR"/>
    <property type="match status" value="1"/>
</dbReference>
<feature type="coiled-coil region" evidence="2">
    <location>
        <begin position="100"/>
        <end position="134"/>
    </location>
</feature>
<dbReference type="Proteomes" id="UP000295560">
    <property type="component" value="Unassembled WGS sequence"/>
</dbReference>
<evidence type="ECO:0000259" key="3">
    <source>
        <dbReference type="PROSITE" id="PS50937"/>
    </source>
</evidence>
<dbReference type="RefSeq" id="WP_243653194.1">
    <property type="nucleotide sequence ID" value="NZ_SMFZ01000001.1"/>
</dbReference>
<name>A0A4R1I2V7_PSEEN</name>
<comment type="caution">
    <text evidence="4">The sequence shown here is derived from an EMBL/GenBank/DDBJ whole genome shotgun (WGS) entry which is preliminary data.</text>
</comment>
<dbReference type="GO" id="GO:0003700">
    <property type="term" value="F:DNA-binding transcription factor activity"/>
    <property type="evidence" value="ECO:0007669"/>
    <property type="project" value="InterPro"/>
</dbReference>
<dbReference type="GO" id="GO:0003677">
    <property type="term" value="F:DNA binding"/>
    <property type="evidence" value="ECO:0007669"/>
    <property type="project" value="UniProtKB-KW"/>
</dbReference>
<evidence type="ECO:0000256" key="2">
    <source>
        <dbReference type="SAM" id="Coils"/>
    </source>
</evidence>
<feature type="domain" description="HTH merR-type" evidence="3">
    <location>
        <begin position="18"/>
        <end position="88"/>
    </location>
</feature>
<keyword evidence="1 4" id="KW-0238">DNA-binding</keyword>
<organism evidence="4 5">
    <name type="scientific">Pseudonocardia endophytica</name>
    <dbReference type="NCBI Taxonomy" id="401976"/>
    <lineage>
        <taxon>Bacteria</taxon>
        <taxon>Bacillati</taxon>
        <taxon>Actinomycetota</taxon>
        <taxon>Actinomycetes</taxon>
        <taxon>Pseudonocardiales</taxon>
        <taxon>Pseudonocardiaceae</taxon>
        <taxon>Pseudonocardia</taxon>
    </lineage>
</organism>
<proteinExistence type="predicted"/>
<dbReference type="EMBL" id="SMFZ01000001">
    <property type="protein sequence ID" value="TCK24282.1"/>
    <property type="molecule type" value="Genomic_DNA"/>
</dbReference>
<keyword evidence="2" id="KW-0175">Coiled coil</keyword>
<dbReference type="AlphaFoldDB" id="A0A4R1I2V7"/>
<dbReference type="SMART" id="SM00422">
    <property type="entry name" value="HTH_MERR"/>
    <property type="match status" value="1"/>
</dbReference>
<dbReference type="Gene3D" id="1.10.1660.10">
    <property type="match status" value="1"/>
</dbReference>
<dbReference type="InterPro" id="IPR000551">
    <property type="entry name" value="MerR-type_HTH_dom"/>
</dbReference>
<gene>
    <name evidence="4" type="ORF">EV378_0054</name>
</gene>
<dbReference type="PANTHER" id="PTHR30204">
    <property type="entry name" value="REDOX-CYCLING DRUG-SENSING TRANSCRIPTIONAL ACTIVATOR SOXR"/>
    <property type="match status" value="1"/>
</dbReference>
<dbReference type="InterPro" id="IPR047057">
    <property type="entry name" value="MerR_fam"/>
</dbReference>
<dbReference type="SUPFAM" id="SSF46955">
    <property type="entry name" value="Putative DNA-binding domain"/>
    <property type="match status" value="1"/>
</dbReference>
<reference evidence="4 5" key="1">
    <citation type="submission" date="2019-03" db="EMBL/GenBank/DDBJ databases">
        <title>Sequencing the genomes of 1000 actinobacteria strains.</title>
        <authorList>
            <person name="Klenk H.-P."/>
        </authorList>
    </citation>
    <scope>NUCLEOTIDE SEQUENCE [LARGE SCALE GENOMIC DNA]</scope>
    <source>
        <strain evidence="4 5">DSM 44969</strain>
    </source>
</reference>
<evidence type="ECO:0000313" key="4">
    <source>
        <dbReference type="EMBL" id="TCK24282.1"/>
    </source>
</evidence>
<keyword evidence="5" id="KW-1185">Reference proteome</keyword>
<dbReference type="Pfam" id="PF13411">
    <property type="entry name" value="MerR_1"/>
    <property type="match status" value="1"/>
</dbReference>
<dbReference type="PROSITE" id="PS50937">
    <property type="entry name" value="HTH_MERR_2"/>
    <property type="match status" value="1"/>
</dbReference>
<evidence type="ECO:0000256" key="1">
    <source>
        <dbReference type="ARBA" id="ARBA00023125"/>
    </source>
</evidence>
<dbReference type="PROSITE" id="PS00552">
    <property type="entry name" value="HTH_MERR_1"/>
    <property type="match status" value="1"/>
</dbReference>
<evidence type="ECO:0000313" key="5">
    <source>
        <dbReference type="Proteomes" id="UP000295560"/>
    </source>
</evidence>
<dbReference type="CDD" id="cd01109">
    <property type="entry name" value="HTH_YyaN"/>
    <property type="match status" value="1"/>
</dbReference>
<protein>
    <submittedName>
        <fullName evidence="4">DNA-binding transcriptional MerR regulator</fullName>
    </submittedName>
</protein>